<evidence type="ECO:0000313" key="4">
    <source>
        <dbReference type="Proteomes" id="UP001205311"/>
    </source>
</evidence>
<dbReference type="EMBL" id="JAMTCP010000003">
    <property type="protein sequence ID" value="MCP2257309.1"/>
    <property type="molecule type" value="Genomic_DNA"/>
</dbReference>
<dbReference type="InterPro" id="IPR032710">
    <property type="entry name" value="NTF2-like_dom_sf"/>
</dbReference>
<evidence type="ECO:0000256" key="1">
    <source>
        <dbReference type="SAM" id="MobiDB-lite"/>
    </source>
</evidence>
<gene>
    <name evidence="3" type="ORF">LX15_000994</name>
</gene>
<name>A0ABT1HP77_STRSD</name>
<keyword evidence="4" id="KW-1185">Reference proteome</keyword>
<feature type="region of interest" description="Disordered" evidence="1">
    <location>
        <begin position="1"/>
        <end position="64"/>
    </location>
</feature>
<dbReference type="RefSeq" id="WP_253668267.1">
    <property type="nucleotide sequence ID" value="NZ_JAMTCP010000003.1"/>
</dbReference>
<dbReference type="SUPFAM" id="SSF54427">
    <property type="entry name" value="NTF2-like"/>
    <property type="match status" value="1"/>
</dbReference>
<reference evidence="3 4" key="1">
    <citation type="submission" date="2022-06" db="EMBL/GenBank/DDBJ databases">
        <title>Genomic Encyclopedia of Archaeal and Bacterial Type Strains, Phase II (KMG-II): from individual species to whole genera.</title>
        <authorList>
            <person name="Goeker M."/>
        </authorList>
    </citation>
    <scope>NUCLEOTIDE SEQUENCE [LARGE SCALE GENOMIC DNA]</scope>
    <source>
        <strain evidence="3 4">DSM 40477</strain>
    </source>
</reference>
<comment type="caution">
    <text evidence="3">The sequence shown here is derived from an EMBL/GenBank/DDBJ whole genome shotgun (WGS) entry which is preliminary data.</text>
</comment>
<dbReference type="Proteomes" id="UP001205311">
    <property type="component" value="Unassembled WGS sequence"/>
</dbReference>
<feature type="transmembrane region" description="Helical" evidence="2">
    <location>
        <begin position="69"/>
        <end position="92"/>
    </location>
</feature>
<dbReference type="Gene3D" id="3.10.450.50">
    <property type="match status" value="1"/>
</dbReference>
<evidence type="ECO:0008006" key="5">
    <source>
        <dbReference type="Google" id="ProtNLM"/>
    </source>
</evidence>
<evidence type="ECO:0000313" key="3">
    <source>
        <dbReference type="EMBL" id="MCP2257309.1"/>
    </source>
</evidence>
<accession>A0ABT1HP77</accession>
<keyword evidence="2" id="KW-0812">Transmembrane</keyword>
<protein>
    <recommendedName>
        <fullName evidence="5">DUF4878 domain-containing protein</fullName>
    </recommendedName>
</protein>
<sequence>MSHPSQAGPHDPRQQGGWPQRPSGPQSGGFPQSDPFGQPGPLPGQPGEVGQLEQPFGMPGAPESRKKKALPWVLAGGGVLVIGAVVALVLLLTRDSSPRGVFDSYADAVGSRDFEAAAQLTCVAKRGEIKGVGEKQAKARRNLETVGELPPDLREEQEKELRKVADLRIKLTLLDLTEDGDRATARVRVEMTSGEESRSTEDTMTMVKEDGDWRVCD</sequence>
<keyword evidence="2" id="KW-0472">Membrane</keyword>
<keyword evidence="2" id="KW-1133">Transmembrane helix</keyword>
<organism evidence="3 4">
    <name type="scientific">Streptoalloteichus tenebrarius (strain ATCC 17920 / DSM 40477 / JCM 4838 / CBS 697.72 / NBRC 16177 / NCIMB 11028 / NRRL B-12390 / A12253. 1 / ISP 5477)</name>
    <name type="common">Streptomyces tenebrarius</name>
    <dbReference type="NCBI Taxonomy" id="1933"/>
    <lineage>
        <taxon>Bacteria</taxon>
        <taxon>Bacillati</taxon>
        <taxon>Actinomycetota</taxon>
        <taxon>Actinomycetes</taxon>
        <taxon>Pseudonocardiales</taxon>
        <taxon>Pseudonocardiaceae</taxon>
        <taxon>Streptoalloteichus</taxon>
    </lineage>
</organism>
<proteinExistence type="predicted"/>
<evidence type="ECO:0000256" key="2">
    <source>
        <dbReference type="SAM" id="Phobius"/>
    </source>
</evidence>